<dbReference type="GO" id="GO:0005524">
    <property type="term" value="F:ATP binding"/>
    <property type="evidence" value="ECO:0007669"/>
    <property type="project" value="UniProtKB-KW"/>
</dbReference>
<dbReference type="Gene3D" id="3.40.50.300">
    <property type="entry name" value="P-loop containing nucleotide triphosphate hydrolases"/>
    <property type="match status" value="1"/>
</dbReference>
<keyword evidence="9" id="KW-0460">Magnesium</keyword>
<dbReference type="InterPro" id="IPR027417">
    <property type="entry name" value="P-loop_NTPase"/>
</dbReference>
<accession>A0A1F5HL08</accession>
<dbReference type="InterPro" id="IPR003442">
    <property type="entry name" value="T6A_TsaE"/>
</dbReference>
<organism evidence="11 12">
    <name type="scientific">Candidatus Curtissbacteria bacterium RIFCSPLOWO2_01_FULL_41_18</name>
    <dbReference type="NCBI Taxonomy" id="1797727"/>
    <lineage>
        <taxon>Bacteria</taxon>
        <taxon>Candidatus Curtissiibacteriota</taxon>
    </lineage>
</organism>
<evidence type="ECO:0000256" key="1">
    <source>
        <dbReference type="ARBA" id="ARBA00004496"/>
    </source>
</evidence>
<keyword evidence="11" id="KW-0808">Transferase</keyword>
<dbReference type="NCBIfam" id="TIGR00150">
    <property type="entry name" value="T6A_YjeE"/>
    <property type="match status" value="1"/>
</dbReference>
<dbReference type="GO" id="GO:0016740">
    <property type="term" value="F:transferase activity"/>
    <property type="evidence" value="ECO:0007669"/>
    <property type="project" value="UniProtKB-KW"/>
</dbReference>
<evidence type="ECO:0000313" key="11">
    <source>
        <dbReference type="EMBL" id="OGE04774.1"/>
    </source>
</evidence>
<keyword evidence="8" id="KW-0067">ATP-binding</keyword>
<comment type="similarity">
    <text evidence="2">Belongs to the TsaE family.</text>
</comment>
<keyword evidence="4" id="KW-0963">Cytoplasm</keyword>
<sequence length="146" mass="16517">MKINKNYQSSSEEETKKIAKDFAKLLKSGDVVALFGDLGSGKTVFVKGLARGLGIKTTITSPTFILIKSYPIYRAQKSLNFYHLDLYRVNGAKDIERLGLEELFSKDAIVVIEWADRAKTLPKKRIDVFLEAINGHTRRIKIDRRG</sequence>
<evidence type="ECO:0000256" key="6">
    <source>
        <dbReference type="ARBA" id="ARBA00022723"/>
    </source>
</evidence>
<dbReference type="GO" id="GO:0002949">
    <property type="term" value="P:tRNA threonylcarbamoyladenosine modification"/>
    <property type="evidence" value="ECO:0007669"/>
    <property type="project" value="InterPro"/>
</dbReference>
<evidence type="ECO:0000256" key="5">
    <source>
        <dbReference type="ARBA" id="ARBA00022694"/>
    </source>
</evidence>
<evidence type="ECO:0000256" key="8">
    <source>
        <dbReference type="ARBA" id="ARBA00022840"/>
    </source>
</evidence>
<proteinExistence type="inferred from homology"/>
<dbReference type="SUPFAM" id="SSF52540">
    <property type="entry name" value="P-loop containing nucleoside triphosphate hydrolases"/>
    <property type="match status" value="1"/>
</dbReference>
<evidence type="ECO:0000256" key="3">
    <source>
        <dbReference type="ARBA" id="ARBA00019010"/>
    </source>
</evidence>
<evidence type="ECO:0000256" key="10">
    <source>
        <dbReference type="ARBA" id="ARBA00032441"/>
    </source>
</evidence>
<evidence type="ECO:0000256" key="9">
    <source>
        <dbReference type="ARBA" id="ARBA00022842"/>
    </source>
</evidence>
<dbReference type="Proteomes" id="UP000176780">
    <property type="component" value="Unassembled WGS sequence"/>
</dbReference>
<dbReference type="AlphaFoldDB" id="A0A1F5HL08"/>
<dbReference type="Pfam" id="PF02367">
    <property type="entry name" value="TsaE"/>
    <property type="match status" value="1"/>
</dbReference>
<evidence type="ECO:0000256" key="4">
    <source>
        <dbReference type="ARBA" id="ARBA00022490"/>
    </source>
</evidence>
<protein>
    <recommendedName>
        <fullName evidence="3">tRNA threonylcarbamoyladenosine biosynthesis protein TsaE</fullName>
    </recommendedName>
    <alternativeName>
        <fullName evidence="10">t(6)A37 threonylcarbamoyladenosine biosynthesis protein TsaE</fullName>
    </alternativeName>
</protein>
<dbReference type="GO" id="GO:0046872">
    <property type="term" value="F:metal ion binding"/>
    <property type="evidence" value="ECO:0007669"/>
    <property type="project" value="UniProtKB-KW"/>
</dbReference>
<dbReference type="PANTHER" id="PTHR33540:SF2">
    <property type="entry name" value="TRNA THREONYLCARBAMOYLADENOSINE BIOSYNTHESIS PROTEIN TSAE"/>
    <property type="match status" value="1"/>
</dbReference>
<reference evidence="11 12" key="1">
    <citation type="journal article" date="2016" name="Nat. Commun.">
        <title>Thousands of microbial genomes shed light on interconnected biogeochemical processes in an aquifer system.</title>
        <authorList>
            <person name="Anantharaman K."/>
            <person name="Brown C.T."/>
            <person name="Hug L.A."/>
            <person name="Sharon I."/>
            <person name="Castelle C.J."/>
            <person name="Probst A.J."/>
            <person name="Thomas B.C."/>
            <person name="Singh A."/>
            <person name="Wilkins M.J."/>
            <person name="Karaoz U."/>
            <person name="Brodie E.L."/>
            <person name="Williams K.H."/>
            <person name="Hubbard S.S."/>
            <person name="Banfield J.F."/>
        </authorList>
    </citation>
    <scope>NUCLEOTIDE SEQUENCE [LARGE SCALE GENOMIC DNA]</scope>
</reference>
<keyword evidence="7" id="KW-0547">Nucleotide-binding</keyword>
<dbReference type="PANTHER" id="PTHR33540">
    <property type="entry name" value="TRNA THREONYLCARBAMOYLADENOSINE BIOSYNTHESIS PROTEIN TSAE"/>
    <property type="match status" value="1"/>
</dbReference>
<comment type="subcellular location">
    <subcellularLocation>
        <location evidence="1">Cytoplasm</location>
    </subcellularLocation>
</comment>
<dbReference type="GO" id="GO:0005737">
    <property type="term" value="C:cytoplasm"/>
    <property type="evidence" value="ECO:0007669"/>
    <property type="project" value="UniProtKB-SubCell"/>
</dbReference>
<evidence type="ECO:0000256" key="2">
    <source>
        <dbReference type="ARBA" id="ARBA00007599"/>
    </source>
</evidence>
<name>A0A1F5HL08_9BACT</name>
<dbReference type="STRING" id="1797727.A3B51_03235"/>
<gene>
    <name evidence="11" type="ORF">A3B51_03235</name>
</gene>
<keyword evidence="6" id="KW-0479">Metal-binding</keyword>
<keyword evidence="5" id="KW-0819">tRNA processing</keyword>
<evidence type="ECO:0000313" key="12">
    <source>
        <dbReference type="Proteomes" id="UP000176780"/>
    </source>
</evidence>
<dbReference type="EMBL" id="MFBQ01000020">
    <property type="protein sequence ID" value="OGE04774.1"/>
    <property type="molecule type" value="Genomic_DNA"/>
</dbReference>
<evidence type="ECO:0000256" key="7">
    <source>
        <dbReference type="ARBA" id="ARBA00022741"/>
    </source>
</evidence>
<comment type="caution">
    <text evidence="11">The sequence shown here is derived from an EMBL/GenBank/DDBJ whole genome shotgun (WGS) entry which is preliminary data.</text>
</comment>